<dbReference type="InterPro" id="IPR013324">
    <property type="entry name" value="RNA_pol_sigma_r3/r4-like"/>
</dbReference>
<dbReference type="InterPro" id="IPR036388">
    <property type="entry name" value="WH-like_DNA-bd_sf"/>
</dbReference>
<dbReference type="Gene3D" id="3.10.450.50">
    <property type="match status" value="1"/>
</dbReference>
<dbReference type="InterPro" id="IPR052704">
    <property type="entry name" value="ECF_Sigma-70_Domain"/>
</dbReference>
<dbReference type="InterPro" id="IPR037401">
    <property type="entry name" value="SnoaL-like"/>
</dbReference>
<dbReference type="SUPFAM" id="SSF88659">
    <property type="entry name" value="Sigma3 and sigma4 domains of RNA polymerase sigma factors"/>
    <property type="match status" value="1"/>
</dbReference>
<comment type="similarity">
    <text evidence="1">Belongs to the sigma-70 factor family. ECF subfamily.</text>
</comment>
<dbReference type="Pfam" id="PF04542">
    <property type="entry name" value="Sigma70_r2"/>
    <property type="match status" value="1"/>
</dbReference>
<dbReference type="NCBIfam" id="TIGR02937">
    <property type="entry name" value="sigma70-ECF"/>
    <property type="match status" value="1"/>
</dbReference>
<keyword evidence="5" id="KW-0804">Transcription</keyword>
<dbReference type="PANTHER" id="PTHR30173">
    <property type="entry name" value="SIGMA 19 FACTOR"/>
    <property type="match status" value="1"/>
</dbReference>
<organism evidence="10 11">
    <name type="scientific">Streptomyces plumbiresistens</name>
    <dbReference type="NCBI Taxonomy" id="511811"/>
    <lineage>
        <taxon>Bacteria</taxon>
        <taxon>Bacillati</taxon>
        <taxon>Actinomycetota</taxon>
        <taxon>Actinomycetes</taxon>
        <taxon>Kitasatosporales</taxon>
        <taxon>Streptomycetaceae</taxon>
        <taxon>Streptomyces</taxon>
    </lineage>
</organism>
<name>A0ABP7RJM7_9ACTN</name>
<keyword evidence="3" id="KW-0805">Transcription regulation</keyword>
<evidence type="ECO:0000256" key="3">
    <source>
        <dbReference type="ARBA" id="ARBA00023015"/>
    </source>
</evidence>
<dbReference type="PANTHER" id="PTHR30173:SF43">
    <property type="entry name" value="ECF RNA POLYMERASE SIGMA FACTOR SIGI-RELATED"/>
    <property type="match status" value="1"/>
</dbReference>
<dbReference type="NCBIfam" id="NF007214">
    <property type="entry name" value="PRK09636.1"/>
    <property type="match status" value="1"/>
</dbReference>
<sequence>MTKPSEPGHGRPDPDLSAIVSERRQLTNLAYRLLGSLADAEDVVQETYARWYAMSSRQREAIDSPGAWLTTVAGRVCLDLLGSARARRERYVGEWIPEPLPDRTEWIGGRPDVGVVDPADRVTLDESVNMAFLVVLESMTPAERVAFVLHDVFRYPFAEVAEIVGRTPAACRQLASSARRRIRASQPHATPAAQRADLVRAFKQAWEAKDIDALIGLLAPDATATGDGGGLVTAALHPVEGAEHVARFFADRPVAAPGLTLVERTVNGQPGLVARRGGVTVSVMAFDVTGDRIHRIWAVLNPNKLRSWALTTNHLASDTPSMRRPTRLRMTRRRP</sequence>
<evidence type="ECO:0000313" key="10">
    <source>
        <dbReference type="EMBL" id="GAA3998347.1"/>
    </source>
</evidence>
<dbReference type="RefSeq" id="WP_345564946.1">
    <property type="nucleotide sequence ID" value="NZ_BAAAZX010000010.1"/>
</dbReference>
<keyword evidence="4" id="KW-0731">Sigma factor</keyword>
<dbReference type="InterPro" id="IPR013325">
    <property type="entry name" value="RNA_pol_sigma_r2"/>
</dbReference>
<evidence type="ECO:0000259" key="8">
    <source>
        <dbReference type="Pfam" id="PF08281"/>
    </source>
</evidence>
<dbReference type="Pfam" id="PF08281">
    <property type="entry name" value="Sigma70_r4_2"/>
    <property type="match status" value="1"/>
</dbReference>
<feature type="region of interest" description="Disordered" evidence="6">
    <location>
        <begin position="316"/>
        <end position="335"/>
    </location>
</feature>
<dbReference type="Gene3D" id="1.10.10.10">
    <property type="entry name" value="Winged helix-like DNA-binding domain superfamily/Winged helix DNA-binding domain"/>
    <property type="match status" value="1"/>
</dbReference>
<dbReference type="SUPFAM" id="SSF54427">
    <property type="entry name" value="NTF2-like"/>
    <property type="match status" value="1"/>
</dbReference>
<evidence type="ECO:0000259" key="7">
    <source>
        <dbReference type="Pfam" id="PF04542"/>
    </source>
</evidence>
<comment type="subunit">
    <text evidence="2">Interacts transiently with the RNA polymerase catalytic core formed by RpoA, RpoB, RpoC and RpoZ (2 alpha, 1 beta, 1 beta' and 1 omega subunit) to form the RNA polymerase holoenzyme that can initiate transcription.</text>
</comment>
<proteinExistence type="inferred from homology"/>
<evidence type="ECO:0000256" key="6">
    <source>
        <dbReference type="SAM" id="MobiDB-lite"/>
    </source>
</evidence>
<evidence type="ECO:0000256" key="2">
    <source>
        <dbReference type="ARBA" id="ARBA00011344"/>
    </source>
</evidence>
<dbReference type="EMBL" id="BAAAZX010000010">
    <property type="protein sequence ID" value="GAA3998347.1"/>
    <property type="molecule type" value="Genomic_DNA"/>
</dbReference>
<dbReference type="Proteomes" id="UP001500456">
    <property type="component" value="Unassembled WGS sequence"/>
</dbReference>
<evidence type="ECO:0000313" key="11">
    <source>
        <dbReference type="Proteomes" id="UP001500456"/>
    </source>
</evidence>
<comment type="caution">
    <text evidence="10">The sequence shown here is derived from an EMBL/GenBank/DDBJ whole genome shotgun (WGS) entry which is preliminary data.</text>
</comment>
<dbReference type="InterPro" id="IPR014284">
    <property type="entry name" value="RNA_pol_sigma-70_dom"/>
</dbReference>
<dbReference type="Pfam" id="PF12680">
    <property type="entry name" value="SnoaL_2"/>
    <property type="match status" value="1"/>
</dbReference>
<dbReference type="InterPro" id="IPR032710">
    <property type="entry name" value="NTF2-like_dom_sf"/>
</dbReference>
<evidence type="ECO:0000259" key="9">
    <source>
        <dbReference type="Pfam" id="PF12680"/>
    </source>
</evidence>
<evidence type="ECO:0000256" key="4">
    <source>
        <dbReference type="ARBA" id="ARBA00023082"/>
    </source>
</evidence>
<dbReference type="SUPFAM" id="SSF88946">
    <property type="entry name" value="Sigma2 domain of RNA polymerase sigma factors"/>
    <property type="match status" value="1"/>
</dbReference>
<feature type="domain" description="SnoaL-like" evidence="9">
    <location>
        <begin position="199"/>
        <end position="291"/>
    </location>
</feature>
<dbReference type="Gene3D" id="1.10.1740.10">
    <property type="match status" value="1"/>
</dbReference>
<evidence type="ECO:0000256" key="1">
    <source>
        <dbReference type="ARBA" id="ARBA00010641"/>
    </source>
</evidence>
<protein>
    <submittedName>
        <fullName evidence="10">RNA polymerase sigma factor SigJ</fullName>
    </submittedName>
</protein>
<accession>A0ABP7RJM7</accession>
<keyword evidence="11" id="KW-1185">Reference proteome</keyword>
<evidence type="ECO:0000256" key="5">
    <source>
        <dbReference type="ARBA" id="ARBA00023163"/>
    </source>
</evidence>
<dbReference type="InterPro" id="IPR007627">
    <property type="entry name" value="RNA_pol_sigma70_r2"/>
</dbReference>
<reference evidence="11" key="1">
    <citation type="journal article" date="2019" name="Int. J. Syst. Evol. Microbiol.">
        <title>The Global Catalogue of Microorganisms (GCM) 10K type strain sequencing project: providing services to taxonomists for standard genome sequencing and annotation.</title>
        <authorList>
            <consortium name="The Broad Institute Genomics Platform"/>
            <consortium name="The Broad Institute Genome Sequencing Center for Infectious Disease"/>
            <person name="Wu L."/>
            <person name="Ma J."/>
        </authorList>
    </citation>
    <scope>NUCLEOTIDE SEQUENCE [LARGE SCALE GENOMIC DNA]</scope>
    <source>
        <strain evidence="11">JCM 16924</strain>
    </source>
</reference>
<gene>
    <name evidence="10" type="primary">sigJ_2</name>
    <name evidence="10" type="ORF">GCM10022232_39590</name>
</gene>
<feature type="domain" description="RNA polymerase sigma factor 70 region 4 type 2" evidence="8">
    <location>
        <begin position="131"/>
        <end position="182"/>
    </location>
</feature>
<dbReference type="InterPro" id="IPR013249">
    <property type="entry name" value="RNA_pol_sigma70_r4_t2"/>
</dbReference>
<feature type="domain" description="RNA polymerase sigma-70 region 2" evidence="7">
    <location>
        <begin position="21"/>
        <end position="85"/>
    </location>
</feature>
<feature type="compositionally biased region" description="Basic residues" evidence="6">
    <location>
        <begin position="324"/>
        <end position="335"/>
    </location>
</feature>